<proteinExistence type="predicted"/>
<protein>
    <submittedName>
        <fullName evidence="1">Uncharacterized protein</fullName>
    </submittedName>
</protein>
<evidence type="ECO:0000313" key="1">
    <source>
        <dbReference type="EMBL" id="GFD48516.1"/>
    </source>
</evidence>
<comment type="caution">
    <text evidence="1">The sequence shown here is derived from an EMBL/GenBank/DDBJ whole genome shotgun (WGS) entry which is preliminary data.</text>
</comment>
<dbReference type="AlphaFoldDB" id="A0A699WSD8"/>
<feature type="non-terminal residue" evidence="1">
    <location>
        <position position="125"/>
    </location>
</feature>
<sequence>MHRSRYPVRFPLKIVQRLLLSYLALVLPMREYLSATTMIPAVISPFLFSVDAEPWPSDKMSKILVDSSRQKLGYSINIQAWRQICAGIILEYPPKDKRAEFDMEGLIPETDLLLDAAHFQAGHTA</sequence>
<gene>
    <name evidence="1" type="ORF">Tci_920485</name>
</gene>
<reference evidence="1" key="1">
    <citation type="journal article" date="2019" name="Sci. Rep.">
        <title>Draft genome of Tanacetum cinerariifolium, the natural source of mosquito coil.</title>
        <authorList>
            <person name="Yamashiro T."/>
            <person name="Shiraishi A."/>
            <person name="Satake H."/>
            <person name="Nakayama K."/>
        </authorList>
    </citation>
    <scope>NUCLEOTIDE SEQUENCE</scope>
</reference>
<dbReference type="EMBL" id="BKCJ011723862">
    <property type="protein sequence ID" value="GFD48516.1"/>
    <property type="molecule type" value="Genomic_DNA"/>
</dbReference>
<accession>A0A699WSD8</accession>
<name>A0A699WSD8_TANCI</name>
<organism evidence="1">
    <name type="scientific">Tanacetum cinerariifolium</name>
    <name type="common">Dalmatian daisy</name>
    <name type="synonym">Chrysanthemum cinerariifolium</name>
    <dbReference type="NCBI Taxonomy" id="118510"/>
    <lineage>
        <taxon>Eukaryota</taxon>
        <taxon>Viridiplantae</taxon>
        <taxon>Streptophyta</taxon>
        <taxon>Embryophyta</taxon>
        <taxon>Tracheophyta</taxon>
        <taxon>Spermatophyta</taxon>
        <taxon>Magnoliopsida</taxon>
        <taxon>eudicotyledons</taxon>
        <taxon>Gunneridae</taxon>
        <taxon>Pentapetalae</taxon>
        <taxon>asterids</taxon>
        <taxon>campanulids</taxon>
        <taxon>Asterales</taxon>
        <taxon>Asteraceae</taxon>
        <taxon>Asteroideae</taxon>
        <taxon>Anthemideae</taxon>
        <taxon>Anthemidinae</taxon>
        <taxon>Tanacetum</taxon>
    </lineage>
</organism>